<dbReference type="GO" id="GO:0015379">
    <property type="term" value="F:potassium:chloride symporter activity"/>
    <property type="evidence" value="ECO:0007669"/>
    <property type="project" value="TreeGrafter"/>
</dbReference>
<reference evidence="8" key="1">
    <citation type="submission" date="2021-01" db="EMBL/GenBank/DDBJ databases">
        <title>Caligus Genome Assembly.</title>
        <authorList>
            <person name="Gallardo-Escarate C."/>
        </authorList>
    </citation>
    <scope>NUCLEOTIDE SEQUENCE [LARGE SCALE GENOMIC DNA]</scope>
</reference>
<feature type="domain" description="SLC12A transporter C-terminal" evidence="6">
    <location>
        <begin position="103"/>
        <end position="183"/>
    </location>
</feature>
<name>A0A7T8HJK9_CALRO</name>
<proteinExistence type="predicted"/>
<dbReference type="GO" id="GO:0006884">
    <property type="term" value="P:cell volume homeostasis"/>
    <property type="evidence" value="ECO:0007669"/>
    <property type="project" value="TreeGrafter"/>
</dbReference>
<evidence type="ECO:0000256" key="5">
    <source>
        <dbReference type="SAM" id="Phobius"/>
    </source>
</evidence>
<accession>A0A7T8HJK9</accession>
<evidence type="ECO:0000313" key="8">
    <source>
        <dbReference type="Proteomes" id="UP000595437"/>
    </source>
</evidence>
<evidence type="ECO:0000256" key="1">
    <source>
        <dbReference type="ARBA" id="ARBA00004141"/>
    </source>
</evidence>
<dbReference type="OrthoDB" id="2020542at2759"/>
<dbReference type="EMBL" id="CP045897">
    <property type="protein sequence ID" value="QQP51287.1"/>
    <property type="molecule type" value="Genomic_DNA"/>
</dbReference>
<dbReference type="GO" id="GO:0055075">
    <property type="term" value="P:potassium ion homeostasis"/>
    <property type="evidence" value="ECO:0007669"/>
    <property type="project" value="TreeGrafter"/>
</dbReference>
<organism evidence="7 8">
    <name type="scientific">Caligus rogercresseyi</name>
    <name type="common">Sea louse</name>
    <dbReference type="NCBI Taxonomy" id="217165"/>
    <lineage>
        <taxon>Eukaryota</taxon>
        <taxon>Metazoa</taxon>
        <taxon>Ecdysozoa</taxon>
        <taxon>Arthropoda</taxon>
        <taxon>Crustacea</taxon>
        <taxon>Multicrustacea</taxon>
        <taxon>Hexanauplia</taxon>
        <taxon>Copepoda</taxon>
        <taxon>Siphonostomatoida</taxon>
        <taxon>Caligidae</taxon>
        <taxon>Caligus</taxon>
    </lineage>
</organism>
<protein>
    <submittedName>
        <fullName evidence="7">Solute carrier family 12 member 9like</fullName>
    </submittedName>
</protein>
<dbReference type="InterPro" id="IPR018491">
    <property type="entry name" value="SLC12_C"/>
</dbReference>
<dbReference type="PANTHER" id="PTHR11827">
    <property type="entry name" value="SOLUTE CARRIER FAMILY 12, CATION COTRANSPORTERS"/>
    <property type="match status" value="1"/>
</dbReference>
<comment type="subcellular location">
    <subcellularLocation>
        <location evidence="1">Membrane</location>
        <topology evidence="1">Multi-pass membrane protein</topology>
    </subcellularLocation>
</comment>
<keyword evidence="8" id="KW-1185">Reference proteome</keyword>
<gene>
    <name evidence="7" type="ORF">FKW44_012607</name>
</gene>
<dbReference type="Pfam" id="PF03522">
    <property type="entry name" value="SLC12"/>
    <property type="match status" value="1"/>
</dbReference>
<keyword evidence="3 5" id="KW-1133">Transmembrane helix</keyword>
<evidence type="ECO:0000256" key="4">
    <source>
        <dbReference type="ARBA" id="ARBA00023136"/>
    </source>
</evidence>
<dbReference type="GO" id="GO:0055064">
    <property type="term" value="P:chloride ion homeostasis"/>
    <property type="evidence" value="ECO:0007669"/>
    <property type="project" value="TreeGrafter"/>
</dbReference>
<feature type="non-terminal residue" evidence="7">
    <location>
        <position position="390"/>
    </location>
</feature>
<evidence type="ECO:0000313" key="7">
    <source>
        <dbReference type="EMBL" id="QQP51287.1"/>
    </source>
</evidence>
<dbReference type="Proteomes" id="UP000595437">
    <property type="component" value="Chromosome 8"/>
</dbReference>
<evidence type="ECO:0000259" key="6">
    <source>
        <dbReference type="Pfam" id="PF03522"/>
    </source>
</evidence>
<sequence length="390" mass="42997">FVAILFLLSYASAHLRYFSWHTCALGLIGTLIMMFLINPVISTAVLCVCIFFFLALSFLSPTKENWGSISPKVSAPPGFTEDHVKFWRPQVLLCVSDPRTHCSLIDFANALKKGGLYVLGHSMEEDEVGAIYPTWLHLVDNLKVKAFVEITLANSIRDGVQQLMRISGLGAMKPNTVIFGFPFQNGEEKKDDLGNPSSEFFSQELNAAFPPLSVKDSEDSLDFVGILNDALKLKKNICICRHFRILIATQFSPSCTAAVKPLAPHPSSCSKWPASLTWCPDGEAEPPHANRAQAAVPAKEAPDLRIKADIILVPIANGQFPSKSMQDGSHLNELLSFHSHETAVTFLVLPQPPRDPRNSGEYLQYLRDLKHQLPPTVLIHGISPVISTTL</sequence>
<dbReference type="InterPro" id="IPR004842">
    <property type="entry name" value="SLC12A_fam"/>
</dbReference>
<dbReference type="PANTHER" id="PTHR11827:SF72">
    <property type="entry name" value="GH08340P"/>
    <property type="match status" value="1"/>
</dbReference>
<keyword evidence="2 5" id="KW-0812">Transmembrane</keyword>
<dbReference type="GO" id="GO:0016020">
    <property type="term" value="C:membrane"/>
    <property type="evidence" value="ECO:0007669"/>
    <property type="project" value="UniProtKB-SubCell"/>
</dbReference>
<feature type="transmembrane region" description="Helical" evidence="5">
    <location>
        <begin position="44"/>
        <end position="62"/>
    </location>
</feature>
<keyword evidence="4 5" id="KW-0472">Membrane</keyword>
<evidence type="ECO:0000256" key="2">
    <source>
        <dbReference type="ARBA" id="ARBA00022692"/>
    </source>
</evidence>
<evidence type="ECO:0000256" key="3">
    <source>
        <dbReference type="ARBA" id="ARBA00022989"/>
    </source>
</evidence>
<feature type="transmembrane region" description="Helical" evidence="5">
    <location>
        <begin position="17"/>
        <end position="37"/>
    </location>
</feature>
<dbReference type="AlphaFoldDB" id="A0A7T8HJK9"/>